<dbReference type="PANTHER" id="PTHR30193">
    <property type="entry name" value="ABC TRANSPORTER PERMEASE PROTEIN"/>
    <property type="match status" value="1"/>
</dbReference>
<dbReference type="PROSITE" id="PS50928">
    <property type="entry name" value="ABC_TM1"/>
    <property type="match status" value="1"/>
</dbReference>
<dbReference type="EMBL" id="CP016620">
    <property type="protein sequence ID" value="ANY85203.1"/>
    <property type="molecule type" value="Genomic_DNA"/>
</dbReference>
<geneLocation type="plasmid" evidence="9">
    <name>unnamed4</name>
</geneLocation>
<dbReference type="InterPro" id="IPR051393">
    <property type="entry name" value="ABC_transporter_permease"/>
</dbReference>
<protein>
    <submittedName>
        <fullName evidence="9">ABC transporter permease</fullName>
    </submittedName>
</protein>
<evidence type="ECO:0000313" key="9">
    <source>
        <dbReference type="EMBL" id="ANY85203.1"/>
    </source>
</evidence>
<dbReference type="InterPro" id="IPR000515">
    <property type="entry name" value="MetI-like"/>
</dbReference>
<evidence type="ECO:0000259" key="8">
    <source>
        <dbReference type="PROSITE" id="PS50928"/>
    </source>
</evidence>
<feature type="transmembrane region" description="Helical" evidence="7">
    <location>
        <begin position="220"/>
        <end position="241"/>
    </location>
</feature>
<keyword evidence="5 7" id="KW-1133">Transmembrane helix</keyword>
<dbReference type="Pfam" id="PF00528">
    <property type="entry name" value="BPD_transp_1"/>
    <property type="match status" value="1"/>
</dbReference>
<keyword evidence="2 7" id="KW-0813">Transport</keyword>
<dbReference type="RefSeq" id="WP_099515990.1">
    <property type="nucleotide sequence ID" value="NZ_CP016620.1"/>
</dbReference>
<evidence type="ECO:0000256" key="6">
    <source>
        <dbReference type="ARBA" id="ARBA00023136"/>
    </source>
</evidence>
<dbReference type="GO" id="GO:0005886">
    <property type="term" value="C:plasma membrane"/>
    <property type="evidence" value="ECO:0007669"/>
    <property type="project" value="UniProtKB-SubCell"/>
</dbReference>
<keyword evidence="3" id="KW-1003">Cell membrane</keyword>
<dbReference type="KEGG" id="moc:BB934_44255"/>
<feature type="transmembrane region" description="Helical" evidence="7">
    <location>
        <begin position="91"/>
        <end position="112"/>
    </location>
</feature>
<keyword evidence="4 7" id="KW-0812">Transmembrane</keyword>
<feature type="transmembrane region" description="Helical" evidence="7">
    <location>
        <begin position="275"/>
        <end position="299"/>
    </location>
</feature>
<dbReference type="PANTHER" id="PTHR30193:SF37">
    <property type="entry name" value="INNER MEMBRANE ABC TRANSPORTER PERMEASE PROTEIN YCJO"/>
    <property type="match status" value="1"/>
</dbReference>
<dbReference type="GO" id="GO:0055085">
    <property type="term" value="P:transmembrane transport"/>
    <property type="evidence" value="ECO:0007669"/>
    <property type="project" value="InterPro"/>
</dbReference>
<feature type="transmembrane region" description="Helical" evidence="7">
    <location>
        <begin position="124"/>
        <end position="144"/>
    </location>
</feature>
<organism evidence="9">
    <name type="scientific">Microvirga ossetica</name>
    <dbReference type="NCBI Taxonomy" id="1882682"/>
    <lineage>
        <taxon>Bacteria</taxon>
        <taxon>Pseudomonadati</taxon>
        <taxon>Pseudomonadota</taxon>
        <taxon>Alphaproteobacteria</taxon>
        <taxon>Hyphomicrobiales</taxon>
        <taxon>Methylobacteriaceae</taxon>
        <taxon>Microvirga</taxon>
    </lineage>
</organism>
<dbReference type="InterPro" id="IPR035906">
    <property type="entry name" value="MetI-like_sf"/>
</dbReference>
<feature type="domain" description="ABC transmembrane type-1" evidence="8">
    <location>
        <begin position="87"/>
        <end position="300"/>
    </location>
</feature>
<keyword evidence="6 7" id="KW-0472">Membrane</keyword>
<dbReference type="OrthoDB" id="7939379at2"/>
<evidence type="ECO:0000256" key="1">
    <source>
        <dbReference type="ARBA" id="ARBA00004651"/>
    </source>
</evidence>
<evidence type="ECO:0000256" key="3">
    <source>
        <dbReference type="ARBA" id="ARBA00022475"/>
    </source>
</evidence>
<evidence type="ECO:0000256" key="5">
    <source>
        <dbReference type="ARBA" id="ARBA00022989"/>
    </source>
</evidence>
<evidence type="ECO:0000256" key="7">
    <source>
        <dbReference type="RuleBase" id="RU363032"/>
    </source>
</evidence>
<comment type="subcellular location">
    <subcellularLocation>
        <location evidence="1 7">Cell membrane</location>
        <topology evidence="1 7">Multi-pass membrane protein</topology>
    </subcellularLocation>
</comment>
<accession>A0A1B2EZ33</accession>
<evidence type="ECO:0000256" key="4">
    <source>
        <dbReference type="ARBA" id="ARBA00022692"/>
    </source>
</evidence>
<dbReference type="AlphaFoldDB" id="A0A1B2EZ33"/>
<feature type="transmembrane region" description="Helical" evidence="7">
    <location>
        <begin position="173"/>
        <end position="200"/>
    </location>
</feature>
<feature type="transmembrane region" description="Helical" evidence="7">
    <location>
        <begin position="32"/>
        <end position="56"/>
    </location>
</feature>
<evidence type="ECO:0000256" key="2">
    <source>
        <dbReference type="ARBA" id="ARBA00022448"/>
    </source>
</evidence>
<gene>
    <name evidence="9" type="ORF">BB934_44255</name>
</gene>
<comment type="similarity">
    <text evidence="7">Belongs to the binding-protein-dependent transport system permease family.</text>
</comment>
<keyword evidence="9" id="KW-0614">Plasmid</keyword>
<dbReference type="CDD" id="cd06261">
    <property type="entry name" value="TM_PBP2"/>
    <property type="match status" value="1"/>
</dbReference>
<name>A0A1B2EZ33_9HYPH</name>
<reference evidence="9" key="1">
    <citation type="submission" date="2016-07" db="EMBL/GenBank/DDBJ databases">
        <title>Microvirga ossetica sp. nov. a new species of rhizobia isolated from root nodules of the legume species Vicia alpestris Steven originated from North Ossetia region in the Caucasus.</title>
        <authorList>
            <person name="Safronova V.I."/>
            <person name="Kuznetsova I.G."/>
            <person name="Sazanova A.L."/>
            <person name="Belimov A."/>
            <person name="Andronov E."/>
            <person name="Osledkin Y.S."/>
            <person name="Onishchuk O.P."/>
            <person name="Kurchak O.N."/>
            <person name="Shaposhnikov A.I."/>
            <person name="Willems A."/>
            <person name="Tikhonovich I.A."/>
        </authorList>
    </citation>
    <scope>NUCLEOTIDE SEQUENCE [LARGE SCALE GENOMIC DNA]</scope>
    <source>
        <strain evidence="9">V5/3M</strain>
        <plasmid evidence="9">unnamed4</plasmid>
    </source>
</reference>
<dbReference type="SUPFAM" id="SSF161098">
    <property type="entry name" value="MetI-like"/>
    <property type="match status" value="1"/>
</dbReference>
<proteinExistence type="inferred from homology"/>
<dbReference type="Gene3D" id="1.10.3720.10">
    <property type="entry name" value="MetI-like"/>
    <property type="match status" value="1"/>
</dbReference>
<sequence length="311" mass="33891">MDSVALPVGIRAKTSNAAAVARRSEAVAGWRLAGPAVVLLALLILLPTIGVVALSLTDFELGYDKIQFVGFDNYLELLEDRTFLLSLGNTLSYTLIVTPLSVVLGLGAALLIDAEVRGRALFRTIYFLPVVSLLVAMATVWQYLLHPTIGPMNALLRLVGIDGPNWLGSSDTVLLSLALIGVWQAVGFNMVLFLAGLTAIPRELYAAAEVDRAATAWDRFWLVTWPMLGPTTLFVVTISVINAVKVFETVSTVTQGGPNRASEVLLWTIYQEGFVYLRVGYASAMTVVFLAILMVLMVLQYRALDQRVHYT</sequence>